<evidence type="ECO:0000313" key="3">
    <source>
        <dbReference type="Proteomes" id="UP001500879"/>
    </source>
</evidence>
<proteinExistence type="predicted"/>
<reference evidence="3" key="1">
    <citation type="journal article" date="2019" name="Int. J. Syst. Evol. Microbiol.">
        <title>The Global Catalogue of Microorganisms (GCM) 10K type strain sequencing project: providing services to taxonomists for standard genome sequencing and annotation.</title>
        <authorList>
            <consortium name="The Broad Institute Genomics Platform"/>
            <consortium name="The Broad Institute Genome Sequencing Center for Infectious Disease"/>
            <person name="Wu L."/>
            <person name="Ma J."/>
        </authorList>
    </citation>
    <scope>NUCLEOTIDE SEQUENCE [LARGE SCALE GENOMIC DNA]</scope>
    <source>
        <strain evidence="3">JCM 4788</strain>
    </source>
</reference>
<organism evidence="2 3">
    <name type="scientific">Streptomyces luteireticuli</name>
    <dbReference type="NCBI Taxonomy" id="173858"/>
    <lineage>
        <taxon>Bacteria</taxon>
        <taxon>Bacillati</taxon>
        <taxon>Actinomycetota</taxon>
        <taxon>Actinomycetes</taxon>
        <taxon>Kitasatosporales</taxon>
        <taxon>Streptomycetaceae</taxon>
        <taxon>Streptomyces</taxon>
    </lineage>
</organism>
<feature type="region of interest" description="Disordered" evidence="1">
    <location>
        <begin position="46"/>
        <end position="66"/>
    </location>
</feature>
<evidence type="ECO:0000256" key="1">
    <source>
        <dbReference type="SAM" id="MobiDB-lite"/>
    </source>
</evidence>
<dbReference type="Proteomes" id="UP001500879">
    <property type="component" value="Unassembled WGS sequence"/>
</dbReference>
<comment type="caution">
    <text evidence="2">The sequence shown here is derived from an EMBL/GenBank/DDBJ whole genome shotgun (WGS) entry which is preliminary data.</text>
</comment>
<name>A0ABP3I5T1_9ACTN</name>
<gene>
    <name evidence="2" type="ORF">GCM10010357_10640</name>
</gene>
<sequence>MAGLIRVGVVVSGGTGLVGGMPAASPAVTGETVKCADVRVNSGEFTLPAEKPPTTMRGEVRTRMSGRKARTAVSFVGV</sequence>
<dbReference type="EMBL" id="BAAABX010000009">
    <property type="protein sequence ID" value="GAA0391779.1"/>
    <property type="molecule type" value="Genomic_DNA"/>
</dbReference>
<protein>
    <submittedName>
        <fullName evidence="2">Uncharacterized protein</fullName>
    </submittedName>
</protein>
<accession>A0ABP3I5T1</accession>
<keyword evidence="3" id="KW-1185">Reference proteome</keyword>
<evidence type="ECO:0000313" key="2">
    <source>
        <dbReference type="EMBL" id="GAA0391779.1"/>
    </source>
</evidence>